<dbReference type="Gene3D" id="3.30.160.670">
    <property type="match status" value="1"/>
</dbReference>
<reference evidence="2 3" key="1">
    <citation type="submission" date="2016-10" db="EMBL/GenBank/DDBJ databases">
        <authorList>
            <person name="de Groot N.N."/>
        </authorList>
    </citation>
    <scope>NUCLEOTIDE SEQUENCE [LARGE SCALE GENOMIC DNA]</scope>
    <source>
        <strain evidence="2 3">DSM 19886</strain>
    </source>
</reference>
<dbReference type="STRING" id="192904.SAMN04488514_11447"/>
<accession>A0A1G9VT96</accession>
<dbReference type="Pfam" id="PF13590">
    <property type="entry name" value="DUF4136"/>
    <property type="match status" value="1"/>
</dbReference>
<keyword evidence="3" id="KW-1185">Reference proteome</keyword>
<dbReference type="RefSeq" id="WP_089893980.1">
    <property type="nucleotide sequence ID" value="NZ_FNGV01000014.1"/>
</dbReference>
<evidence type="ECO:0000313" key="3">
    <source>
        <dbReference type="Proteomes" id="UP000199440"/>
    </source>
</evidence>
<feature type="domain" description="DUF4136" evidence="1">
    <location>
        <begin position="22"/>
        <end position="172"/>
    </location>
</feature>
<evidence type="ECO:0000313" key="2">
    <source>
        <dbReference type="EMBL" id="SDM75434.1"/>
    </source>
</evidence>
<organism evidence="2 3">
    <name type="scientific">Kriegella aquimaris</name>
    <dbReference type="NCBI Taxonomy" id="192904"/>
    <lineage>
        <taxon>Bacteria</taxon>
        <taxon>Pseudomonadati</taxon>
        <taxon>Bacteroidota</taxon>
        <taxon>Flavobacteriia</taxon>
        <taxon>Flavobacteriales</taxon>
        <taxon>Flavobacteriaceae</taxon>
        <taxon>Kriegella</taxon>
    </lineage>
</organism>
<gene>
    <name evidence="2" type="ORF">SAMN04488514_11447</name>
</gene>
<dbReference type="PROSITE" id="PS51257">
    <property type="entry name" value="PROKAR_LIPOPROTEIN"/>
    <property type="match status" value="1"/>
</dbReference>
<proteinExistence type="predicted"/>
<protein>
    <recommendedName>
        <fullName evidence="1">DUF4136 domain-containing protein</fullName>
    </recommendedName>
</protein>
<sequence length="173" mass="19450">MKHKTLLLVLFAALTSCNTIRVNYDYDKETDFTSYTTYNYYSDMNTGLSELDAKRLLHVLDDALKSKGLRFSSEPDFFVNIQSTTFQTPKKNTVGVGVGGTGRGVGGGVSVGIPVGRPDVFREIRFDFVDSQKDMLFWQAISESSFKENTSPDIREENLRQIVKKALAKYPPK</sequence>
<dbReference type="OrthoDB" id="1430233at2"/>
<dbReference type="Proteomes" id="UP000199440">
    <property type="component" value="Unassembled WGS sequence"/>
</dbReference>
<dbReference type="AlphaFoldDB" id="A0A1G9VT96"/>
<evidence type="ECO:0000259" key="1">
    <source>
        <dbReference type="Pfam" id="PF13590"/>
    </source>
</evidence>
<dbReference type="InterPro" id="IPR025411">
    <property type="entry name" value="DUF4136"/>
</dbReference>
<name>A0A1G9VT96_9FLAO</name>
<dbReference type="EMBL" id="FNGV01000014">
    <property type="protein sequence ID" value="SDM75434.1"/>
    <property type="molecule type" value="Genomic_DNA"/>
</dbReference>